<protein>
    <recommendedName>
        <fullName evidence="3">SnoaL-like domain-containing protein</fullName>
    </recommendedName>
</protein>
<evidence type="ECO:0000313" key="2">
    <source>
        <dbReference type="Proteomes" id="UP000244898"/>
    </source>
</evidence>
<keyword evidence="2" id="KW-1185">Reference proteome</keyword>
<gene>
    <name evidence="1" type="ORF">TRM7615_04687</name>
</gene>
<name>A0A2R8CFH0_9RHOB</name>
<dbReference type="EMBL" id="ONZG01000017">
    <property type="protein sequence ID" value="SPJ31146.1"/>
    <property type="molecule type" value="Genomic_DNA"/>
</dbReference>
<evidence type="ECO:0008006" key="3">
    <source>
        <dbReference type="Google" id="ProtNLM"/>
    </source>
</evidence>
<reference evidence="2" key="1">
    <citation type="submission" date="2018-03" db="EMBL/GenBank/DDBJ databases">
        <authorList>
            <person name="Rodrigo-Torres L."/>
            <person name="Arahal R. D."/>
            <person name="Lucena T."/>
        </authorList>
    </citation>
    <scope>NUCLEOTIDE SEQUENCE [LARGE SCALE GENOMIC DNA]</scope>
    <source>
        <strain evidence="2">CECT 7615</strain>
    </source>
</reference>
<dbReference type="Proteomes" id="UP000244898">
    <property type="component" value="Unassembled WGS sequence"/>
</dbReference>
<evidence type="ECO:0000313" key="1">
    <source>
        <dbReference type="EMBL" id="SPJ31146.1"/>
    </source>
</evidence>
<organism evidence="1 2">
    <name type="scientific">Falsiruegeria mediterranea M17</name>
    <dbReference type="NCBI Taxonomy" id="1200281"/>
    <lineage>
        <taxon>Bacteria</taxon>
        <taxon>Pseudomonadati</taxon>
        <taxon>Pseudomonadota</taxon>
        <taxon>Alphaproteobacteria</taxon>
        <taxon>Rhodobacterales</taxon>
        <taxon>Roseobacteraceae</taxon>
        <taxon>Falsiruegeria</taxon>
    </lineage>
</organism>
<sequence>MVRHVDALNARDPEGVARTLHFPHLRLAGDTVKTWENHRNYMDDFHRRAGGNWGHTEWGHLKPLQASSTKVHIDALVQRFDRDGAPIVSFRSLWVVMEIDGVWGAKFRSSFAQDIS</sequence>
<dbReference type="AlphaFoldDB" id="A0A2R8CFH0"/>
<accession>A0A2R8CFH0</accession>
<proteinExistence type="predicted"/>